<keyword evidence="1" id="KW-0239">DNA-directed DNA polymerase</keyword>
<keyword evidence="1" id="KW-0378">Hydrolase</keyword>
<dbReference type="EC" id="2.7.7.7" evidence="1"/>
<sequence>MQCALAVSQPQPAILTFIKHFYQTNPHAAELLTFVQTDQLAWPDYSRRDGLIFFKGRNVIPFDTALQHLLIAEFHTTPTGGHAGITRTYHRIASTFFWPTLKKSVRVLVANQ</sequence>
<gene>
    <name evidence="1" type="ORF">IHE45_02G033500</name>
</gene>
<evidence type="ECO:0000313" key="2">
    <source>
        <dbReference type="Proteomes" id="UP000827976"/>
    </source>
</evidence>
<accession>A0ACB7WPA7</accession>
<keyword evidence="2" id="KW-1185">Reference proteome</keyword>
<dbReference type="Proteomes" id="UP000827976">
    <property type="component" value="Chromosome 2"/>
</dbReference>
<evidence type="ECO:0000313" key="1">
    <source>
        <dbReference type="EMBL" id="KAH7690232.1"/>
    </source>
</evidence>
<keyword evidence="1" id="KW-0808">Transferase</keyword>
<dbReference type="EC" id="2.7.7.49" evidence="1"/>
<keyword evidence="1" id="KW-0548">Nucleotidyltransferase</keyword>
<proteinExistence type="predicted"/>
<protein>
    <submittedName>
        <fullName evidence="1">DNA-directed DNA polymerase protein</fullName>
        <ecNumber evidence="1">2.7.7.49</ecNumber>
        <ecNumber evidence="1">2.7.7.7</ecNumber>
        <ecNumber evidence="1">3.1.26.4</ecNumber>
    </submittedName>
</protein>
<organism evidence="1 2">
    <name type="scientific">Dioscorea alata</name>
    <name type="common">Purple yam</name>
    <dbReference type="NCBI Taxonomy" id="55571"/>
    <lineage>
        <taxon>Eukaryota</taxon>
        <taxon>Viridiplantae</taxon>
        <taxon>Streptophyta</taxon>
        <taxon>Embryophyta</taxon>
        <taxon>Tracheophyta</taxon>
        <taxon>Spermatophyta</taxon>
        <taxon>Magnoliopsida</taxon>
        <taxon>Liliopsida</taxon>
        <taxon>Dioscoreales</taxon>
        <taxon>Dioscoreaceae</taxon>
        <taxon>Dioscorea</taxon>
    </lineage>
</organism>
<reference evidence="2" key="1">
    <citation type="journal article" date="2022" name="Nat. Commun.">
        <title>Chromosome evolution and the genetic basis of agronomically important traits in greater yam.</title>
        <authorList>
            <person name="Bredeson J.V."/>
            <person name="Lyons J.B."/>
            <person name="Oniyinde I.O."/>
            <person name="Okereke N.R."/>
            <person name="Kolade O."/>
            <person name="Nnabue I."/>
            <person name="Nwadili C.O."/>
            <person name="Hribova E."/>
            <person name="Parker M."/>
            <person name="Nwogha J."/>
            <person name="Shu S."/>
            <person name="Carlson J."/>
            <person name="Kariba R."/>
            <person name="Muthemba S."/>
            <person name="Knop K."/>
            <person name="Barton G.J."/>
            <person name="Sherwood A.V."/>
            <person name="Lopez-Montes A."/>
            <person name="Asiedu R."/>
            <person name="Jamnadass R."/>
            <person name="Muchugi A."/>
            <person name="Goodstein D."/>
            <person name="Egesi C.N."/>
            <person name="Featherston J."/>
            <person name="Asfaw A."/>
            <person name="Simpson G.G."/>
            <person name="Dolezel J."/>
            <person name="Hendre P.S."/>
            <person name="Van Deynze A."/>
            <person name="Kumar P.L."/>
            <person name="Obidiegwu J.E."/>
            <person name="Bhattacharjee R."/>
            <person name="Rokhsar D.S."/>
        </authorList>
    </citation>
    <scope>NUCLEOTIDE SEQUENCE [LARGE SCALE GENOMIC DNA]</scope>
    <source>
        <strain evidence="2">cv. TDa95/00328</strain>
    </source>
</reference>
<name>A0ACB7WPA7_DIOAL</name>
<comment type="caution">
    <text evidence="1">The sequence shown here is derived from an EMBL/GenBank/DDBJ whole genome shotgun (WGS) entry which is preliminary data.</text>
</comment>
<dbReference type="EC" id="3.1.26.4" evidence="1"/>
<dbReference type="EMBL" id="CM037012">
    <property type="protein sequence ID" value="KAH7690232.1"/>
    <property type="molecule type" value="Genomic_DNA"/>
</dbReference>